<dbReference type="PANTHER" id="PTHR38436:SF1">
    <property type="entry name" value="ESTER CYCLASE"/>
    <property type="match status" value="1"/>
</dbReference>
<feature type="domain" description="SnoaL-like" evidence="1">
    <location>
        <begin position="143"/>
        <end position="240"/>
    </location>
</feature>
<dbReference type="InterPro" id="IPR032710">
    <property type="entry name" value="NTF2-like_dom_sf"/>
</dbReference>
<dbReference type="RefSeq" id="WP_099243329.1">
    <property type="nucleotide sequence ID" value="NZ_FXXP01000001.1"/>
</dbReference>
<dbReference type="Gene3D" id="3.10.450.50">
    <property type="match status" value="2"/>
</dbReference>
<dbReference type="AlphaFoldDB" id="A0A238J8V2"/>
<feature type="domain" description="SnoaL-like" evidence="1">
    <location>
        <begin position="13"/>
        <end position="104"/>
    </location>
</feature>
<dbReference type="Proteomes" id="UP000225972">
    <property type="component" value="Unassembled WGS sequence"/>
</dbReference>
<keyword evidence="3" id="KW-1185">Reference proteome</keyword>
<dbReference type="PANTHER" id="PTHR38436">
    <property type="entry name" value="POLYKETIDE CYCLASE SNOAL-LIKE DOMAIN"/>
    <property type="match status" value="1"/>
</dbReference>
<dbReference type="InterPro" id="IPR009959">
    <property type="entry name" value="Cyclase_SnoaL-like"/>
</dbReference>
<reference evidence="3" key="1">
    <citation type="submission" date="2017-05" db="EMBL/GenBank/DDBJ databases">
        <authorList>
            <person name="Rodrigo-Torres L."/>
            <person name="Arahal R. D."/>
            <person name="Lucena T."/>
        </authorList>
    </citation>
    <scope>NUCLEOTIDE SEQUENCE [LARGE SCALE GENOMIC DNA]</scope>
    <source>
        <strain evidence="3">CECT 8649</strain>
    </source>
</reference>
<dbReference type="InterPro" id="IPR037401">
    <property type="entry name" value="SnoaL-like"/>
</dbReference>
<dbReference type="EMBL" id="FXXP01000001">
    <property type="protein sequence ID" value="SMX27140.1"/>
    <property type="molecule type" value="Genomic_DNA"/>
</dbReference>
<organism evidence="2 3">
    <name type="scientific">Pelagimonas phthalicica</name>
    <dbReference type="NCBI Taxonomy" id="1037362"/>
    <lineage>
        <taxon>Bacteria</taxon>
        <taxon>Pseudomonadati</taxon>
        <taxon>Pseudomonadota</taxon>
        <taxon>Alphaproteobacteria</taxon>
        <taxon>Rhodobacterales</taxon>
        <taxon>Roseobacteraceae</taxon>
        <taxon>Pelagimonas</taxon>
    </lineage>
</organism>
<proteinExistence type="predicted"/>
<dbReference type="GO" id="GO:0030638">
    <property type="term" value="P:polyketide metabolic process"/>
    <property type="evidence" value="ECO:0007669"/>
    <property type="project" value="InterPro"/>
</dbReference>
<name>A0A238J8V2_9RHOB</name>
<dbReference type="OrthoDB" id="9812089at2"/>
<sequence>MSVTETVLNAVTALFVNFDAEAAAELMKPDYIQHNPSVPTGAAPLLGFLPALKESGLTATPHRILTEGDLVVLHATYHNAQAFGAESLVAFDVFRVEDGKLAEHWDNLQAAVPADQTASGRSMTDGATEVTDLHKTAQNKTLVTNFIDAVLYGKAPETITDYITPDNYAQHNPLVADGLDGLSAALQAMADAGTPMSYKETHIVVAEGNFVFAASEGYLGDQHTAFFDLFRVEDDKIVEHWDTLSPIPTEFAHENGKF</sequence>
<dbReference type="SUPFAM" id="SSF54427">
    <property type="entry name" value="NTF2-like"/>
    <property type="match status" value="2"/>
</dbReference>
<accession>A0A238J8V2</accession>
<gene>
    <name evidence="2" type="ORF">TRP8649_01242</name>
</gene>
<dbReference type="Pfam" id="PF12680">
    <property type="entry name" value="SnoaL_2"/>
    <property type="match status" value="2"/>
</dbReference>
<evidence type="ECO:0000313" key="2">
    <source>
        <dbReference type="EMBL" id="SMX27140.1"/>
    </source>
</evidence>
<evidence type="ECO:0000313" key="3">
    <source>
        <dbReference type="Proteomes" id="UP000225972"/>
    </source>
</evidence>
<protein>
    <submittedName>
        <fullName evidence="2">SnoaL-like domain protein</fullName>
    </submittedName>
</protein>
<evidence type="ECO:0000259" key="1">
    <source>
        <dbReference type="Pfam" id="PF12680"/>
    </source>
</evidence>